<dbReference type="RefSeq" id="WP_012347397.1">
    <property type="nucleotide sequence ID" value="NC_010524.1"/>
</dbReference>
<dbReference type="EMBL" id="CP001013">
    <property type="protein sequence ID" value="ACB34639.1"/>
    <property type="molecule type" value="Genomic_DNA"/>
</dbReference>
<keyword evidence="2" id="KW-1185">Reference proteome</keyword>
<evidence type="ECO:0008006" key="3">
    <source>
        <dbReference type="Google" id="ProtNLM"/>
    </source>
</evidence>
<dbReference type="STRING" id="395495.Lcho_2374"/>
<protein>
    <recommendedName>
        <fullName evidence="3">PPC domain-containing protein</fullName>
    </recommendedName>
</protein>
<dbReference type="AlphaFoldDB" id="B1Y4S6"/>
<evidence type="ECO:0000313" key="1">
    <source>
        <dbReference type="EMBL" id="ACB34639.1"/>
    </source>
</evidence>
<proteinExistence type="predicted"/>
<dbReference type="Proteomes" id="UP000001693">
    <property type="component" value="Chromosome"/>
</dbReference>
<dbReference type="eggNOG" id="COG1661">
    <property type="taxonomic scope" value="Bacteria"/>
</dbReference>
<accession>B1Y4S6</accession>
<evidence type="ECO:0000313" key="2">
    <source>
        <dbReference type="Proteomes" id="UP000001693"/>
    </source>
</evidence>
<dbReference type="Gene3D" id="3.30.1330.80">
    <property type="entry name" value="Hypothetical protein, similar to alpha- acetolactate decarboxylase, domain 2"/>
    <property type="match status" value="2"/>
</dbReference>
<dbReference type="SUPFAM" id="SSF117856">
    <property type="entry name" value="AF0104/ALDC/Ptd012-like"/>
    <property type="match status" value="2"/>
</dbReference>
<dbReference type="OrthoDB" id="8720942at2"/>
<dbReference type="HOGENOM" id="CLU_085341_0_0_4"/>
<name>B1Y4S6_LEPCP</name>
<reference evidence="1 2" key="1">
    <citation type="submission" date="2008-03" db="EMBL/GenBank/DDBJ databases">
        <title>Complete sequence of Leptothrix cholodnii SP-6.</title>
        <authorList>
            <consortium name="US DOE Joint Genome Institute"/>
            <person name="Copeland A."/>
            <person name="Lucas S."/>
            <person name="Lapidus A."/>
            <person name="Glavina del Rio T."/>
            <person name="Dalin E."/>
            <person name="Tice H."/>
            <person name="Bruce D."/>
            <person name="Goodwin L."/>
            <person name="Pitluck S."/>
            <person name="Chertkov O."/>
            <person name="Brettin T."/>
            <person name="Detter J.C."/>
            <person name="Han C."/>
            <person name="Kuske C.R."/>
            <person name="Schmutz J."/>
            <person name="Larimer F."/>
            <person name="Land M."/>
            <person name="Hauser L."/>
            <person name="Kyrpides N."/>
            <person name="Lykidis A."/>
            <person name="Emerson D."/>
            <person name="Richardson P."/>
        </authorList>
    </citation>
    <scope>NUCLEOTIDE SEQUENCE [LARGE SCALE GENOMIC DNA]</scope>
    <source>
        <strain evidence="2">ATCC 51168 / LMG 8142 / SP-6</strain>
    </source>
</reference>
<organism evidence="1 2">
    <name type="scientific">Leptothrix cholodnii (strain ATCC 51168 / LMG 8142 / SP-6)</name>
    <name type="common">Leptothrix discophora (strain SP-6)</name>
    <dbReference type="NCBI Taxonomy" id="395495"/>
    <lineage>
        <taxon>Bacteria</taxon>
        <taxon>Pseudomonadati</taxon>
        <taxon>Pseudomonadota</taxon>
        <taxon>Betaproteobacteria</taxon>
        <taxon>Burkholderiales</taxon>
        <taxon>Sphaerotilaceae</taxon>
        <taxon>Leptothrix</taxon>
    </lineage>
</organism>
<dbReference type="KEGG" id="lch:Lcho_2374"/>
<sequence length="289" mass="31107">MRHIQHPGPAALHTSVVPVTLTPREVQLRSGVTLLDALHEAMAALNARSGVARLHGGRFFPFAYAMPALSRTPEHAVYFSDRFDAAEPVSFEAATVTFGVRADGRPWLHCHADWRSADGQRHCGHVLPEDAVLIEAPARAELWALHGAAFTVVADDETRFSLFKPLPMDDASTAAPPDQALAVAVRLSPNQDVCSTLEAVCRAHGRSTATLRGGVGSTVGAVFDDGRIVEPFVTETLVRQGRIVADADGQPRAEIDVTMVDYLGGQHQGRLARGQNPVLVTFELVLAFD</sequence>
<gene>
    <name evidence="1" type="ordered locus">Lcho_2374</name>
</gene>